<name>G0U9T9_TRYVY</name>
<reference evidence="1" key="1">
    <citation type="journal article" date="2012" name="Proc. Natl. Acad. Sci. U.S.A.">
        <title>Antigenic diversity is generated by distinct evolutionary mechanisms in African trypanosome species.</title>
        <authorList>
            <person name="Jackson A.P."/>
            <person name="Berry A."/>
            <person name="Aslett M."/>
            <person name="Allison H.C."/>
            <person name="Burton P."/>
            <person name="Vavrova-Anderson J."/>
            <person name="Brown R."/>
            <person name="Browne H."/>
            <person name="Corton N."/>
            <person name="Hauser H."/>
            <person name="Gamble J."/>
            <person name="Gilderthorp R."/>
            <person name="Marcello L."/>
            <person name="McQuillan J."/>
            <person name="Otto T.D."/>
            <person name="Quail M.A."/>
            <person name="Sanders M.J."/>
            <person name="van Tonder A."/>
            <person name="Ginger M.L."/>
            <person name="Field M.C."/>
            <person name="Barry J.D."/>
            <person name="Hertz-Fowler C."/>
            <person name="Berriman M."/>
        </authorList>
    </citation>
    <scope>NUCLEOTIDE SEQUENCE</scope>
    <source>
        <strain evidence="1">Y486</strain>
    </source>
</reference>
<dbReference type="AlphaFoldDB" id="G0U9T9"/>
<protein>
    <submittedName>
        <fullName evidence="1">Uncharacterized protein</fullName>
    </submittedName>
</protein>
<dbReference type="VEuPathDB" id="TriTrypDB:TvY486_1100550"/>
<gene>
    <name evidence="1" type="ORF">TVY486_1100550</name>
</gene>
<evidence type="ECO:0000313" key="1">
    <source>
        <dbReference type="EMBL" id="CCC52570.1"/>
    </source>
</evidence>
<proteinExistence type="predicted"/>
<dbReference type="EMBL" id="HE573027">
    <property type="protein sequence ID" value="CCC52570.1"/>
    <property type="molecule type" value="Genomic_DNA"/>
</dbReference>
<accession>G0U9T9</accession>
<sequence length="694" mass="76118">MECAAQNLLCHIMAYATHTSQTTIKFVMSHGADEFDVVSDGLQFLECISSVTSNDEEMFLSQLLSDFCSVHASCVGPRCRVNFIVFVVLHVYLSLLRDPVLKQNNGAMEDDSCVNFDGNVDELPSPTSGESDIAQDHCWALMADFVKEFRLRCLAVSSYDVLAEIISSKAQETSCHEYGNDVSSALSADVVADYLQRTFAYDSLSLDSEGGRLAAEYFTRVYARLRFALGNTGLDNERLGEVSAHALVEQLLWRVSDCEGRLFTMGGCTGCVLPGVALVATLRIDRIPCSFTSIGTCVLSPLGAIGRLLVEDKPKEATLLLFSHCPPEMESDGTEVHALALAVKEIKEHFVIIVVKEYVSENVLRCMQTWGSDSKTVLVVTAVGASVTDRLALMFCALPRVLGSTKVSSLPCRFIARPLVERNEVDRKNQESVHLRSFLLALQAVQPAEINTFLPSTAFTIASVVFGGRCQVGTALIERHFSRQLHHLVNVFCLYPDRNLMVPGGGLAEAHAVSFLGYLLRVEAGASSCCRTESFKVSLLKSLRDAISAYMERVLVQSGGLTVEDAAQHLQVSEQRLSKIAWKSRDRRCWKARGMSSPDPCEPPGRSLYAHFTPPPPLLCGPEATWTVNYDVNSTLLLADIKEWEAQVEVASTYLCIGRCLDRLCFSSVVGRQKEAGAHGDQIVSGLFLHPDVV</sequence>
<organism evidence="1">
    <name type="scientific">Trypanosoma vivax (strain Y486)</name>
    <dbReference type="NCBI Taxonomy" id="1055687"/>
    <lineage>
        <taxon>Eukaryota</taxon>
        <taxon>Discoba</taxon>
        <taxon>Euglenozoa</taxon>
        <taxon>Kinetoplastea</taxon>
        <taxon>Metakinetoplastina</taxon>
        <taxon>Trypanosomatida</taxon>
        <taxon>Trypanosomatidae</taxon>
        <taxon>Trypanosoma</taxon>
        <taxon>Duttonella</taxon>
    </lineage>
</organism>